<keyword evidence="4" id="KW-1185">Reference proteome</keyword>
<organism evidence="3 4">
    <name type="scientific">Brevibacterium rongguiense</name>
    <dbReference type="NCBI Taxonomy" id="2695267"/>
    <lineage>
        <taxon>Bacteria</taxon>
        <taxon>Bacillati</taxon>
        <taxon>Actinomycetota</taxon>
        <taxon>Actinomycetes</taxon>
        <taxon>Micrococcales</taxon>
        <taxon>Brevibacteriaceae</taxon>
        <taxon>Brevibacterium</taxon>
    </lineage>
</organism>
<dbReference type="EMBL" id="WWEQ01000074">
    <property type="protein sequence ID" value="MYM20762.1"/>
    <property type="molecule type" value="Genomic_DNA"/>
</dbReference>
<dbReference type="InterPro" id="IPR047682">
    <property type="entry name" value="SepH-like"/>
</dbReference>
<evidence type="ECO:0000256" key="1">
    <source>
        <dbReference type="SAM" id="MobiDB-lite"/>
    </source>
</evidence>
<sequence length="444" mass="47521">MTELSLQGAVDDGATLVLADGSGEQFTLPIDDELFAAVRRDRARRAGGPAPGEPLRPRDIQAMVRSGMTAEEIAETTGADLEHVRTYEHPVLAERRHTAERAGRCLVYPQNDLDDAPRPLAQLAAERLALREVDLDSMKWDAWKSQGGAWHVELSFTAASSRRTAAWEYRHNSVRPLDDEARWLSDAGPTDSGPIPNFGSGTERVFNIEAENRRSEQRSARGAQRTAPAPGGAPGASAGGAAHRDQAAETGRILEGLRRRRGRPDDTQAPREQPPGLHSVAEEPPTHPDGAHTALSRPQDAKDDGVFPLPRSADDEAQAWGAESEALADAPLHPDAQESAAHDPGTQEQGAQAAHSPAGQRTSYDTEPIAPGVLFDDAATPDQPSLLDEPGVTDGAPENEAGGGPSEPLRASDAKDPGEQQSKRRGGRTSLPSWDEIMFGSKRD</sequence>
<protein>
    <submittedName>
        <fullName evidence="3">DUF3071 domain-containing protein</fullName>
    </submittedName>
</protein>
<dbReference type="Pfam" id="PF11268">
    <property type="entry name" value="DUF3071"/>
    <property type="match status" value="1"/>
</dbReference>
<dbReference type="RefSeq" id="WP_160954172.1">
    <property type="nucleotide sequence ID" value="NZ_WWEQ01000074.1"/>
</dbReference>
<feature type="compositionally biased region" description="Basic and acidic residues" evidence="1">
    <location>
        <begin position="280"/>
        <end position="290"/>
    </location>
</feature>
<proteinExistence type="predicted"/>
<dbReference type="Proteomes" id="UP000469215">
    <property type="component" value="Unassembled WGS sequence"/>
</dbReference>
<dbReference type="InterPro" id="IPR021421">
    <property type="entry name" value="DUF3071"/>
</dbReference>
<evidence type="ECO:0000259" key="2">
    <source>
        <dbReference type="Pfam" id="PF11268"/>
    </source>
</evidence>
<evidence type="ECO:0000313" key="3">
    <source>
        <dbReference type="EMBL" id="MYM20762.1"/>
    </source>
</evidence>
<feature type="domain" description="DUF3071" evidence="2">
    <location>
        <begin position="1"/>
        <end position="169"/>
    </location>
</feature>
<evidence type="ECO:0000313" key="4">
    <source>
        <dbReference type="Proteomes" id="UP000469215"/>
    </source>
</evidence>
<feature type="region of interest" description="Disordered" evidence="1">
    <location>
        <begin position="212"/>
        <end position="444"/>
    </location>
</feature>
<dbReference type="NCBIfam" id="NF040712">
    <property type="entry name" value="SepH"/>
    <property type="match status" value="1"/>
</dbReference>
<dbReference type="AlphaFoldDB" id="A0A6N9HB18"/>
<accession>A0A6N9HB18</accession>
<feature type="compositionally biased region" description="Basic and acidic residues" evidence="1">
    <location>
        <begin position="410"/>
        <end position="422"/>
    </location>
</feature>
<reference evidence="3 4" key="1">
    <citation type="submission" date="2020-01" db="EMBL/GenBank/DDBJ databases">
        <authorList>
            <person name="Deng T."/>
        </authorList>
    </citation>
    <scope>NUCLEOTIDE SEQUENCE [LARGE SCALE GENOMIC DNA]</scope>
    <source>
        <strain evidence="3 4">5221</strain>
    </source>
</reference>
<comment type="caution">
    <text evidence="3">The sequence shown here is derived from an EMBL/GenBank/DDBJ whole genome shotgun (WGS) entry which is preliminary data.</text>
</comment>
<feature type="compositionally biased region" description="Low complexity" evidence="1">
    <location>
        <begin position="220"/>
        <end position="231"/>
    </location>
</feature>
<name>A0A6N9HB18_9MICO</name>
<gene>
    <name evidence="3" type="ORF">GSY69_12525</name>
</gene>